<gene>
    <name evidence="1" type="ORF">AW11_02896</name>
</gene>
<accession>A0A011NW15</accession>
<sequence>MPDIFAVYNPLRKWKKGDLPGDPIISIVLNEIWTNNEGRIAVTATLANDSEIDYAIDKLQKDLESVRKESKHVLKTQNEKMRVSLL</sequence>
<organism evidence="1 2">
    <name type="scientific">Accumulibacter regalis</name>
    <dbReference type="NCBI Taxonomy" id="522306"/>
    <lineage>
        <taxon>Bacteria</taxon>
        <taxon>Pseudomonadati</taxon>
        <taxon>Pseudomonadota</taxon>
        <taxon>Betaproteobacteria</taxon>
        <taxon>Candidatus Accumulibacter</taxon>
    </lineage>
</organism>
<reference evidence="1" key="1">
    <citation type="submission" date="2014-02" db="EMBL/GenBank/DDBJ databases">
        <title>Expanding our view of genomic diversity in Candidatus Accumulibacter clades.</title>
        <authorList>
            <person name="Skennerton C.T."/>
            <person name="Barr J.J."/>
            <person name="Slater F.R."/>
            <person name="Bond P.L."/>
            <person name="Tyson G.W."/>
        </authorList>
    </citation>
    <scope>NUCLEOTIDE SEQUENCE [LARGE SCALE GENOMIC DNA]</scope>
</reference>
<protein>
    <submittedName>
        <fullName evidence="1">Uncharacterized protein</fullName>
    </submittedName>
</protein>
<dbReference type="AlphaFoldDB" id="A0A011NW15"/>
<evidence type="ECO:0000313" key="1">
    <source>
        <dbReference type="EMBL" id="EXI86903.1"/>
    </source>
</evidence>
<evidence type="ECO:0000313" key="2">
    <source>
        <dbReference type="Proteomes" id="UP000022141"/>
    </source>
</evidence>
<keyword evidence="2" id="KW-1185">Reference proteome</keyword>
<name>A0A011NW15_ACCRE</name>
<proteinExistence type="predicted"/>
<dbReference type="EMBL" id="JEMY01000039">
    <property type="protein sequence ID" value="EXI86903.1"/>
    <property type="molecule type" value="Genomic_DNA"/>
</dbReference>
<comment type="caution">
    <text evidence="1">The sequence shown here is derived from an EMBL/GenBank/DDBJ whole genome shotgun (WGS) entry which is preliminary data.</text>
</comment>
<dbReference type="Proteomes" id="UP000022141">
    <property type="component" value="Unassembled WGS sequence"/>
</dbReference>